<dbReference type="Gene3D" id="3.50.50.60">
    <property type="entry name" value="FAD/NAD(P)-binding domain"/>
    <property type="match status" value="1"/>
</dbReference>
<dbReference type="InterPro" id="IPR036188">
    <property type="entry name" value="FAD/NAD-bd_sf"/>
</dbReference>
<evidence type="ECO:0000259" key="5">
    <source>
        <dbReference type="Pfam" id="PF22780"/>
    </source>
</evidence>
<keyword evidence="7" id="KW-1185">Reference proteome</keyword>
<dbReference type="Gene3D" id="2.40.30.10">
    <property type="entry name" value="Translation factors"/>
    <property type="match status" value="1"/>
</dbReference>
<dbReference type="AlphaFoldDB" id="A0A1H6URN1"/>
<dbReference type="SUPFAM" id="SSF51905">
    <property type="entry name" value="FAD/NAD(P)-binding domain"/>
    <property type="match status" value="1"/>
</dbReference>
<dbReference type="InterPro" id="IPR004792">
    <property type="entry name" value="BaiN-like"/>
</dbReference>
<dbReference type="InterPro" id="IPR057661">
    <property type="entry name" value="RsdA/BaiN/AoA(So)_Rossmann"/>
</dbReference>
<dbReference type="RefSeq" id="WP_092169659.1">
    <property type="nucleotide sequence ID" value="NZ_FNZH01000001.1"/>
</dbReference>
<protein>
    <recommendedName>
        <fullName evidence="8">Flavoprotein, HI0933 family</fullName>
    </recommendedName>
</protein>
<feature type="domain" description="RsdA/BaiN/AoA(So)-like Rossmann fold-like" evidence="4">
    <location>
        <begin position="5"/>
        <end position="397"/>
    </location>
</feature>
<dbReference type="NCBIfam" id="TIGR00275">
    <property type="entry name" value="aminoacetone oxidase family FAD-binding enzyme"/>
    <property type="match status" value="1"/>
</dbReference>
<evidence type="ECO:0000313" key="6">
    <source>
        <dbReference type="EMBL" id="SEI90562.1"/>
    </source>
</evidence>
<dbReference type="OrthoDB" id="9773233at2"/>
<dbReference type="InterPro" id="IPR023166">
    <property type="entry name" value="BaiN-like_dom_sf"/>
</dbReference>
<dbReference type="Pfam" id="PF22780">
    <property type="entry name" value="HI0933_like_1st"/>
    <property type="match status" value="1"/>
</dbReference>
<gene>
    <name evidence="6" type="ORF">SAMN05192553_101786</name>
</gene>
<feature type="domain" description="RsdA/BaiN/AoA(So)-like insert" evidence="5">
    <location>
        <begin position="184"/>
        <end position="344"/>
    </location>
</feature>
<evidence type="ECO:0000256" key="3">
    <source>
        <dbReference type="ARBA" id="ARBA00022827"/>
    </source>
</evidence>
<accession>A0A1H6URN1</accession>
<dbReference type="InterPro" id="IPR055178">
    <property type="entry name" value="RsdA/BaiN/AoA(So)-like_dom"/>
</dbReference>
<name>A0A1H6URN1_9BACT</name>
<evidence type="ECO:0000259" key="4">
    <source>
        <dbReference type="Pfam" id="PF03486"/>
    </source>
</evidence>
<organism evidence="6 7">
    <name type="scientific">Cyclobacterium xiamenense</name>
    <dbReference type="NCBI Taxonomy" id="1297121"/>
    <lineage>
        <taxon>Bacteria</taxon>
        <taxon>Pseudomonadati</taxon>
        <taxon>Bacteroidota</taxon>
        <taxon>Cytophagia</taxon>
        <taxon>Cytophagales</taxon>
        <taxon>Cyclobacteriaceae</taxon>
        <taxon>Cyclobacterium</taxon>
    </lineage>
</organism>
<evidence type="ECO:0000256" key="2">
    <source>
        <dbReference type="ARBA" id="ARBA00022630"/>
    </source>
</evidence>
<proteinExistence type="predicted"/>
<reference evidence="7" key="1">
    <citation type="submission" date="2016-10" db="EMBL/GenBank/DDBJ databases">
        <authorList>
            <person name="Varghese N."/>
            <person name="Submissions S."/>
        </authorList>
    </citation>
    <scope>NUCLEOTIDE SEQUENCE [LARGE SCALE GENOMIC DNA]</scope>
    <source>
        <strain evidence="7">IBRC-M 10761</strain>
    </source>
</reference>
<dbReference type="PANTHER" id="PTHR42887">
    <property type="entry name" value="OS12G0638800 PROTEIN"/>
    <property type="match status" value="1"/>
</dbReference>
<dbReference type="Pfam" id="PF03486">
    <property type="entry name" value="HI0933_like"/>
    <property type="match status" value="1"/>
</dbReference>
<evidence type="ECO:0008006" key="8">
    <source>
        <dbReference type="Google" id="ProtNLM"/>
    </source>
</evidence>
<dbReference type="STRING" id="1416801.SAMN05192553_101786"/>
<evidence type="ECO:0000256" key="1">
    <source>
        <dbReference type="ARBA" id="ARBA00001974"/>
    </source>
</evidence>
<comment type="cofactor">
    <cofactor evidence="1">
        <name>FAD</name>
        <dbReference type="ChEBI" id="CHEBI:57692"/>
    </cofactor>
</comment>
<keyword evidence="2" id="KW-0285">Flavoprotein</keyword>
<dbReference type="Gene3D" id="1.10.8.260">
    <property type="entry name" value="HI0933 insert domain-like"/>
    <property type="match status" value="1"/>
</dbReference>
<dbReference type="EMBL" id="FNZH01000001">
    <property type="protein sequence ID" value="SEI90562.1"/>
    <property type="molecule type" value="Genomic_DNA"/>
</dbReference>
<dbReference type="PANTHER" id="PTHR42887:SF2">
    <property type="entry name" value="OS12G0638800 PROTEIN"/>
    <property type="match status" value="1"/>
</dbReference>
<sequence>MIIGVVGGGAAGFFAAIHAAYSGHNVILFEKHRKVLSKVLISGGGRCNVTQGIANANELLKGYPRGRSFLKKVFTHFGTTDTLSWFENRGVPLKTEADGRVFPKSDDSRSIVSALVNEAKRLGIRVELNRGVESVETLTPGFRVRGKDFSERVDRLIVCSGGSSKREGYGFLEKLGLNLVPPIPSLFTFNTPETELKKLRGLSVPSGHIRFEGSKLNYSGPILITHWGLSGPAVLKLSAFGASWLHEKSYQAVALIRWDADFTPEGLLQALQAYKSNHPRKIIHKNPLFGLPARLWGFLASVAEIEEELKWEAVSKKKINKLIENLFKFSLKISGKTTFKEEFVTAGGIALDEIDPNTLESRKYPGLFFAGEVIDVDGITGGYNFQAAWSTGFLAGKSSTIEEL</sequence>
<keyword evidence="3" id="KW-0274">FAD</keyword>
<evidence type="ECO:0000313" key="7">
    <source>
        <dbReference type="Proteomes" id="UP000199403"/>
    </source>
</evidence>
<dbReference type="SUPFAM" id="SSF160996">
    <property type="entry name" value="HI0933 insert domain-like"/>
    <property type="match status" value="1"/>
</dbReference>
<dbReference type="Proteomes" id="UP000199403">
    <property type="component" value="Unassembled WGS sequence"/>
</dbReference>